<comment type="caution">
    <text evidence="2">The sequence shown here is derived from an EMBL/GenBank/DDBJ whole genome shotgun (WGS) entry which is preliminary data.</text>
</comment>
<feature type="compositionally biased region" description="Basic residues" evidence="1">
    <location>
        <begin position="674"/>
        <end position="686"/>
    </location>
</feature>
<feature type="compositionally biased region" description="Basic and acidic residues" evidence="1">
    <location>
        <begin position="128"/>
        <end position="141"/>
    </location>
</feature>
<feature type="compositionally biased region" description="Basic residues" evidence="1">
    <location>
        <begin position="191"/>
        <end position="209"/>
    </location>
</feature>
<name>A0ABR1UCI4_9PEZI</name>
<feature type="compositionally biased region" description="Polar residues" evidence="1">
    <location>
        <begin position="246"/>
        <end position="263"/>
    </location>
</feature>
<keyword evidence="3" id="KW-1185">Reference proteome</keyword>
<feature type="compositionally biased region" description="Polar residues" evidence="1">
    <location>
        <begin position="80"/>
        <end position="90"/>
    </location>
</feature>
<feature type="compositionally biased region" description="Basic and acidic residues" evidence="1">
    <location>
        <begin position="178"/>
        <end position="190"/>
    </location>
</feature>
<feature type="compositionally biased region" description="Low complexity" evidence="1">
    <location>
        <begin position="64"/>
        <end position="74"/>
    </location>
</feature>
<evidence type="ECO:0000313" key="3">
    <source>
        <dbReference type="Proteomes" id="UP001444661"/>
    </source>
</evidence>
<feature type="region of interest" description="Disordered" evidence="1">
    <location>
        <begin position="177"/>
        <end position="310"/>
    </location>
</feature>
<proteinExistence type="predicted"/>
<protein>
    <submittedName>
        <fullName evidence="2">Uncharacterized protein</fullName>
    </submittedName>
</protein>
<feature type="compositionally biased region" description="Basic and acidic residues" evidence="1">
    <location>
        <begin position="280"/>
        <end position="290"/>
    </location>
</feature>
<accession>A0ABR1UCI4</accession>
<reference evidence="2 3" key="1">
    <citation type="submission" date="2023-01" db="EMBL/GenBank/DDBJ databases">
        <title>Analysis of 21 Apiospora genomes using comparative genomics revels a genus with tremendous synthesis potential of carbohydrate active enzymes and secondary metabolites.</title>
        <authorList>
            <person name="Sorensen T."/>
        </authorList>
    </citation>
    <scope>NUCLEOTIDE SEQUENCE [LARGE SCALE GENOMIC DNA]</scope>
    <source>
        <strain evidence="2 3">CBS 33761</strain>
    </source>
</reference>
<feature type="region of interest" description="Disordered" evidence="1">
    <location>
        <begin position="50"/>
        <end position="141"/>
    </location>
</feature>
<feature type="region of interest" description="Disordered" evidence="1">
    <location>
        <begin position="1"/>
        <end position="23"/>
    </location>
</feature>
<organism evidence="2 3">
    <name type="scientific">Apiospora rasikravindrae</name>
    <dbReference type="NCBI Taxonomy" id="990691"/>
    <lineage>
        <taxon>Eukaryota</taxon>
        <taxon>Fungi</taxon>
        <taxon>Dikarya</taxon>
        <taxon>Ascomycota</taxon>
        <taxon>Pezizomycotina</taxon>
        <taxon>Sordariomycetes</taxon>
        <taxon>Xylariomycetidae</taxon>
        <taxon>Amphisphaeriales</taxon>
        <taxon>Apiosporaceae</taxon>
        <taxon>Apiospora</taxon>
    </lineage>
</organism>
<evidence type="ECO:0000256" key="1">
    <source>
        <dbReference type="SAM" id="MobiDB-lite"/>
    </source>
</evidence>
<evidence type="ECO:0000313" key="2">
    <source>
        <dbReference type="EMBL" id="KAK8056618.1"/>
    </source>
</evidence>
<feature type="region of interest" description="Disordered" evidence="1">
    <location>
        <begin position="659"/>
        <end position="707"/>
    </location>
</feature>
<dbReference type="Proteomes" id="UP001444661">
    <property type="component" value="Unassembled WGS sequence"/>
</dbReference>
<dbReference type="EMBL" id="JAQQWK010000001">
    <property type="protein sequence ID" value="KAK8056618.1"/>
    <property type="molecule type" value="Genomic_DNA"/>
</dbReference>
<sequence>MNWTEGNLARHSRGKTAKNEVIKRQKEHFAKARSRLLNGRSRQSPITISFLKSPIARPPPIHTSSPGHGEPSSPEDQHHSPSTGVGSDINQGPAPFRNGFEEHHHHVPFLAKPEPTRNEPSTKWATMRKAEATTERASSEKRRKLLDKADWAGLSIQQPLELTFPGQMRAGRVWSNADHAERGTVGESRTHVRGRPVNRGKPLRYKHGDRRSQPAVQHINVQVGRHDMYIGNGSSPLSIRRRPSDHGNSTEISTALSESSYRSSCRDDWVRHCRKSSSRSTDENRMERRNNSHLSASEPRANLEHSSPESNATRVAYASLTLKQPAPLRAGNFQVLRWSPSVSLDSGSLEVEVRQPTSRPDAMDISENERWRTLVDSSNHLIPLTRGSSLLNSPHMNLAAGPIISEIMVQSDEAGTRITGGGQIQDYERRPSRKYHPAMAACAVTSNYNGNTPTAQPPKTQSASLVRNKLRDAKLRNDIDENMAWMKFIFDSDDDEFEQCAMQEAARLAAREIRPSKSPEEMNNTEAPSEYLRSVQRRVNSPHVPVDASLGSSDDVASTAVTGASRMATHGSVYSSPSAAEQRVEMSSTCNNFDNTAPDDFSSDCNASAKSTMVSDVETAKATMATSEASETSKDIQQRHRFTAPQAFIGRHAQSDRFRYMQMPPPGLPDTTKSNKRKDRRKKKALNGRMSIRELANFDGDPIEDIE</sequence>
<gene>
    <name evidence="2" type="ORF">PG993_001845</name>
</gene>